<feature type="region of interest" description="Disordered" evidence="1">
    <location>
        <begin position="281"/>
        <end position="302"/>
    </location>
</feature>
<protein>
    <submittedName>
        <fullName evidence="2">Uncharacterized protein</fullName>
    </submittedName>
</protein>
<dbReference type="RefSeq" id="WP_058471587.1">
    <property type="nucleotide sequence ID" value="NZ_CAAAIC010000001.1"/>
</dbReference>
<reference evidence="2 3" key="1">
    <citation type="submission" date="2015-11" db="EMBL/GenBank/DDBJ databases">
        <title>Genomic analysis of 38 Legionella species identifies large and diverse effector repertoires.</title>
        <authorList>
            <person name="Burstein D."/>
            <person name="Amaro F."/>
            <person name="Zusman T."/>
            <person name="Lifshitz Z."/>
            <person name="Cohen O."/>
            <person name="Gilbert J.A."/>
            <person name="Pupko T."/>
            <person name="Shuman H.A."/>
            <person name="Segal G."/>
        </authorList>
    </citation>
    <scope>NUCLEOTIDE SEQUENCE [LARGE SCALE GENOMIC DNA]</scope>
    <source>
        <strain evidence="2 3">BL-540</strain>
    </source>
</reference>
<organism evidence="2 3">
    <name type="scientific">Legionella jordanis</name>
    <dbReference type="NCBI Taxonomy" id="456"/>
    <lineage>
        <taxon>Bacteria</taxon>
        <taxon>Pseudomonadati</taxon>
        <taxon>Pseudomonadota</taxon>
        <taxon>Gammaproteobacteria</taxon>
        <taxon>Legionellales</taxon>
        <taxon>Legionellaceae</taxon>
        <taxon>Legionella</taxon>
    </lineage>
</organism>
<sequence length="302" mass="34736">MTKFALTDLLEMKDEHIYESLLKDDSLCESSDSLQLMSSRQSIELATKLMLACPPECMAFIEVQMDKLKQSAPVFAPYLEHAIKIKHYFNLILDPQQQEPQTVFTNQLKFDELIQFQRLSQTLANQHAHPLAMRILQTASNEKSEEVFKRIRVVFHHTPFSETCNRIAILKRLLEQLDGDTPYQAFQSRDFDAGLFHEFSSFVAVNLKNIDSLAERLANAPCEYHSLIAKKLEQLNPVAYQQQVLFKEVNRQFGKLAESKQQERKLSPYGNLRYCFHVEQSAQGSDADKKEEAKDKASLSIS</sequence>
<gene>
    <name evidence="2" type="ORF">Ljor_2176</name>
</gene>
<dbReference type="EMBL" id="LNYJ01000011">
    <property type="protein sequence ID" value="KTD17870.1"/>
    <property type="molecule type" value="Genomic_DNA"/>
</dbReference>
<keyword evidence="3" id="KW-1185">Reference proteome</keyword>
<feature type="compositionally biased region" description="Basic and acidic residues" evidence="1">
    <location>
        <begin position="286"/>
        <end position="302"/>
    </location>
</feature>
<comment type="caution">
    <text evidence="2">The sequence shown here is derived from an EMBL/GenBank/DDBJ whole genome shotgun (WGS) entry which is preliminary data.</text>
</comment>
<dbReference type="OrthoDB" id="5652954at2"/>
<evidence type="ECO:0000313" key="3">
    <source>
        <dbReference type="Proteomes" id="UP000055035"/>
    </source>
</evidence>
<accession>A0A0W0VCN2</accession>
<dbReference type="Proteomes" id="UP000055035">
    <property type="component" value="Unassembled WGS sequence"/>
</dbReference>
<dbReference type="PATRIC" id="fig|456.5.peg.2333"/>
<name>A0A0W0VCN2_9GAMM</name>
<proteinExistence type="predicted"/>
<evidence type="ECO:0000256" key="1">
    <source>
        <dbReference type="SAM" id="MobiDB-lite"/>
    </source>
</evidence>
<dbReference type="AlphaFoldDB" id="A0A0W0VCN2"/>
<evidence type="ECO:0000313" key="2">
    <source>
        <dbReference type="EMBL" id="KTD17870.1"/>
    </source>
</evidence>